<dbReference type="InterPro" id="IPR002123">
    <property type="entry name" value="Plipid/glycerol_acylTrfase"/>
</dbReference>
<evidence type="ECO:0000313" key="6">
    <source>
        <dbReference type="EMBL" id="CAA0084062.1"/>
    </source>
</evidence>
<feature type="transmembrane region" description="Helical" evidence="4">
    <location>
        <begin position="12"/>
        <end position="38"/>
    </location>
</feature>
<gene>
    <name evidence="6" type="ORF">OPDIPICF_00614</name>
</gene>
<dbReference type="AlphaFoldDB" id="A0A5S9N3J3"/>
<dbReference type="GO" id="GO:0003841">
    <property type="term" value="F:1-acylglycerol-3-phosphate O-acyltransferase activity"/>
    <property type="evidence" value="ECO:0007669"/>
    <property type="project" value="TreeGrafter"/>
</dbReference>
<protein>
    <recommendedName>
        <fullName evidence="5">Phospholipid/glycerol acyltransferase domain-containing protein</fullName>
    </recommendedName>
</protein>
<dbReference type="Proteomes" id="UP000441399">
    <property type="component" value="Unassembled WGS sequence"/>
</dbReference>
<keyword evidence="4" id="KW-1133">Transmembrane helix</keyword>
<sequence length="247" mass="28013">MPSQPKPVNRLRTALFVFSVPAFTVLYTLFSIAFVRLIPYQKRFAYLTIWSRMVIWLAKTCCGIRYQFHGMDQLPKDQPYVVIAKHQSQWETFHLVNVLQPISIVCKKELLKTPLGIGYGISLLQPIAINRDDPRKALKDIQNQGLARLRDDNMPVLIFPEGTRTPVDSKGKYARSGAALAIAANVPVIFATHNAGYFWPSKGFDKFAGTIDVHFSEPVSSHGKTALELTREAEEWIESHLPSPRYR</sequence>
<comment type="pathway">
    <text evidence="1">Lipid metabolism.</text>
</comment>
<evidence type="ECO:0000256" key="4">
    <source>
        <dbReference type="SAM" id="Phobius"/>
    </source>
</evidence>
<dbReference type="Pfam" id="PF01553">
    <property type="entry name" value="Acyltransferase"/>
    <property type="match status" value="1"/>
</dbReference>
<name>A0A5S9N3J3_9GAMM</name>
<dbReference type="SMART" id="SM00563">
    <property type="entry name" value="PlsC"/>
    <property type="match status" value="1"/>
</dbReference>
<keyword evidence="4" id="KW-0472">Membrane</keyword>
<dbReference type="SUPFAM" id="SSF69593">
    <property type="entry name" value="Glycerol-3-phosphate (1)-acyltransferase"/>
    <property type="match status" value="1"/>
</dbReference>
<keyword evidence="3" id="KW-0012">Acyltransferase</keyword>
<accession>A0A5S9N3J3</accession>
<reference evidence="6 7" key="1">
    <citation type="submission" date="2019-11" db="EMBL/GenBank/DDBJ databases">
        <authorList>
            <person name="Holert J."/>
        </authorList>
    </citation>
    <scope>NUCLEOTIDE SEQUENCE [LARGE SCALE GENOMIC DNA]</scope>
    <source>
        <strain evidence="6">SB11_3</strain>
    </source>
</reference>
<evidence type="ECO:0000256" key="1">
    <source>
        <dbReference type="ARBA" id="ARBA00005189"/>
    </source>
</evidence>
<dbReference type="PANTHER" id="PTHR10434:SF40">
    <property type="entry name" value="1-ACYL-SN-GLYCEROL-3-PHOSPHATE ACYLTRANSFERASE"/>
    <property type="match status" value="1"/>
</dbReference>
<dbReference type="CDD" id="cd07989">
    <property type="entry name" value="LPLAT_AGPAT-like"/>
    <property type="match status" value="1"/>
</dbReference>
<evidence type="ECO:0000313" key="7">
    <source>
        <dbReference type="Proteomes" id="UP000441399"/>
    </source>
</evidence>
<organism evidence="6 7">
    <name type="scientific">BD1-7 clade bacterium</name>
    <dbReference type="NCBI Taxonomy" id="2029982"/>
    <lineage>
        <taxon>Bacteria</taxon>
        <taxon>Pseudomonadati</taxon>
        <taxon>Pseudomonadota</taxon>
        <taxon>Gammaproteobacteria</taxon>
        <taxon>Cellvibrionales</taxon>
        <taxon>Spongiibacteraceae</taxon>
        <taxon>BD1-7 clade</taxon>
    </lineage>
</organism>
<dbReference type="GO" id="GO:0006654">
    <property type="term" value="P:phosphatidic acid biosynthetic process"/>
    <property type="evidence" value="ECO:0007669"/>
    <property type="project" value="TreeGrafter"/>
</dbReference>
<evidence type="ECO:0000256" key="2">
    <source>
        <dbReference type="ARBA" id="ARBA00022679"/>
    </source>
</evidence>
<dbReference type="OrthoDB" id="9812274at2"/>
<keyword evidence="7" id="KW-1185">Reference proteome</keyword>
<dbReference type="PANTHER" id="PTHR10434">
    <property type="entry name" value="1-ACYL-SN-GLYCEROL-3-PHOSPHATE ACYLTRANSFERASE"/>
    <property type="match status" value="1"/>
</dbReference>
<keyword evidence="2" id="KW-0808">Transferase</keyword>
<keyword evidence="4" id="KW-0812">Transmembrane</keyword>
<proteinExistence type="predicted"/>
<evidence type="ECO:0000256" key="3">
    <source>
        <dbReference type="ARBA" id="ARBA00023315"/>
    </source>
</evidence>
<dbReference type="EMBL" id="CACSIO010000001">
    <property type="protein sequence ID" value="CAA0084062.1"/>
    <property type="molecule type" value="Genomic_DNA"/>
</dbReference>
<evidence type="ECO:0000259" key="5">
    <source>
        <dbReference type="SMART" id="SM00563"/>
    </source>
</evidence>
<feature type="domain" description="Phospholipid/glycerol acyltransferase" evidence="5">
    <location>
        <begin position="80"/>
        <end position="196"/>
    </location>
</feature>